<feature type="transmembrane region" description="Helical" evidence="1">
    <location>
        <begin position="12"/>
        <end position="37"/>
    </location>
</feature>
<evidence type="ECO:0000256" key="1">
    <source>
        <dbReference type="SAM" id="Phobius"/>
    </source>
</evidence>
<name>A0A5R8MKR7_9GAMM</name>
<evidence type="ECO:0000259" key="2">
    <source>
        <dbReference type="Pfam" id="PF07670"/>
    </source>
</evidence>
<feature type="transmembrane region" description="Helical" evidence="1">
    <location>
        <begin position="379"/>
        <end position="404"/>
    </location>
</feature>
<dbReference type="OrthoDB" id="1633380at2"/>
<gene>
    <name evidence="3" type="ORF">FEI13_03395</name>
</gene>
<accession>A0A5R8MKR7</accession>
<feature type="transmembrane region" description="Helical" evidence="1">
    <location>
        <begin position="206"/>
        <end position="224"/>
    </location>
</feature>
<feature type="transmembrane region" description="Helical" evidence="1">
    <location>
        <begin position="236"/>
        <end position="255"/>
    </location>
</feature>
<evidence type="ECO:0000313" key="3">
    <source>
        <dbReference type="EMBL" id="TLF52763.1"/>
    </source>
</evidence>
<feature type="transmembrane region" description="Helical" evidence="1">
    <location>
        <begin position="57"/>
        <end position="79"/>
    </location>
</feature>
<dbReference type="Proteomes" id="UP000306973">
    <property type="component" value="Unassembled WGS sequence"/>
</dbReference>
<comment type="caution">
    <text evidence="3">The sequence shown here is derived from an EMBL/GenBank/DDBJ whole genome shotgun (WGS) entry which is preliminary data.</text>
</comment>
<feature type="transmembrane region" description="Helical" evidence="1">
    <location>
        <begin position="173"/>
        <end position="191"/>
    </location>
</feature>
<organism evidence="3 4">
    <name type="scientific">Halomonas urmiana</name>
    <dbReference type="NCBI Taxonomy" id="490901"/>
    <lineage>
        <taxon>Bacteria</taxon>
        <taxon>Pseudomonadati</taxon>
        <taxon>Pseudomonadota</taxon>
        <taxon>Gammaproteobacteria</taxon>
        <taxon>Oceanospirillales</taxon>
        <taxon>Halomonadaceae</taxon>
        <taxon>Halomonas</taxon>
    </lineage>
</organism>
<keyword evidence="1" id="KW-0472">Membrane</keyword>
<feature type="transmembrane region" description="Helical" evidence="1">
    <location>
        <begin position="339"/>
        <end position="359"/>
    </location>
</feature>
<feature type="transmembrane region" description="Helical" evidence="1">
    <location>
        <begin position="130"/>
        <end position="152"/>
    </location>
</feature>
<reference evidence="3 4" key="1">
    <citation type="journal article" date="2007" name="Int. J. Syst. Evol. Microbiol.">
        <title>Halomonas saccharevitans sp. nov., Halomonas arcis sp. nov. and Halomonas subterranea sp. nov., halophilic bacteria isolated from hypersaline environments of China.</title>
        <authorList>
            <person name="Xu X.W."/>
            <person name="Wu Y.H."/>
            <person name="Zhou Z."/>
            <person name="Wang C.S."/>
            <person name="Zhou Y.G."/>
            <person name="Zhang H.B."/>
            <person name="Wang Y."/>
            <person name="Wu M."/>
        </authorList>
    </citation>
    <scope>NUCLEOTIDE SEQUENCE [LARGE SCALE GENOMIC DNA]</scope>
    <source>
        <strain evidence="3 4">TBZ3</strain>
    </source>
</reference>
<feature type="transmembrane region" description="Helical" evidence="1">
    <location>
        <begin position="307"/>
        <end position="327"/>
    </location>
</feature>
<dbReference type="AlphaFoldDB" id="A0A5R8MKR7"/>
<dbReference type="InterPro" id="IPR011642">
    <property type="entry name" value="Gate_dom"/>
</dbReference>
<protein>
    <submittedName>
        <fullName evidence="3">YjiH family protein</fullName>
    </submittedName>
</protein>
<feature type="domain" description="Nucleoside transporter/FeoB GTPase Gate" evidence="2">
    <location>
        <begin position="130"/>
        <end position="228"/>
    </location>
</feature>
<evidence type="ECO:0000313" key="4">
    <source>
        <dbReference type="Proteomes" id="UP000306973"/>
    </source>
</evidence>
<keyword evidence="1" id="KW-1133">Transmembrane helix</keyword>
<proteinExistence type="predicted"/>
<keyword evidence="1" id="KW-0812">Transmembrane</keyword>
<keyword evidence="4" id="KW-1185">Reference proteome</keyword>
<sequence>MPMNRQDPLARQPAVAATLLKLFLPSALGILIFFMPIEISGKRTIPLDHMVTGARALLGEASGFYALALIIAGAAYPLVRGYWHRNLTERIFTVLKMAVVVAAVMALTGWGPAFLHEPDMLPFLFDKLVIPVGLIVPIGAIFLALLISYGLLELIGVLVQPVMRPIWHTPGRSAIDAVASFVGSYSIGLLITNRVYQAGQYSAREAAIIATGFSTVSATFMIIVAKTLDLMDVWNLYFWLTLLITFIVTAVTVRLPPLSRMDDSAEDGEPQAVPGKRLTTAWQTGLEVAEKAPSLHRSVALNFKEGLVMAISILPSIMSVGLLGLLAAKYTPLFEWLGWLFYPFVAVWGVADAAALAQASAAGLAEMFLPALLMAEAEFAARFAAGVVSVSAVLFFSASIPCILSTSIPLSVGRMLVVWFIRVSLSLLLAVPTGYLVQTLAG</sequence>
<feature type="transmembrane region" description="Helical" evidence="1">
    <location>
        <begin position="91"/>
        <end position="110"/>
    </location>
</feature>
<dbReference type="Pfam" id="PF07670">
    <property type="entry name" value="Gate"/>
    <property type="match status" value="1"/>
</dbReference>
<feature type="transmembrane region" description="Helical" evidence="1">
    <location>
        <begin position="416"/>
        <end position="437"/>
    </location>
</feature>
<dbReference type="EMBL" id="VBUI01000004">
    <property type="protein sequence ID" value="TLF52763.1"/>
    <property type="molecule type" value="Genomic_DNA"/>
</dbReference>